<accession>A0AA48GJA9</accession>
<organism evidence="2 3">
    <name type="scientific">Mesoterricola silvestris</name>
    <dbReference type="NCBI Taxonomy" id="2927979"/>
    <lineage>
        <taxon>Bacteria</taxon>
        <taxon>Pseudomonadati</taxon>
        <taxon>Acidobacteriota</taxon>
        <taxon>Holophagae</taxon>
        <taxon>Holophagales</taxon>
        <taxon>Holophagaceae</taxon>
        <taxon>Mesoterricola</taxon>
    </lineage>
</organism>
<feature type="compositionally biased region" description="Pro residues" evidence="1">
    <location>
        <begin position="48"/>
        <end position="57"/>
    </location>
</feature>
<keyword evidence="3" id="KW-1185">Reference proteome</keyword>
<feature type="region of interest" description="Disordered" evidence="1">
    <location>
        <begin position="38"/>
        <end position="65"/>
    </location>
</feature>
<evidence type="ECO:0000256" key="1">
    <source>
        <dbReference type="SAM" id="MobiDB-lite"/>
    </source>
</evidence>
<dbReference type="AlphaFoldDB" id="A0AA48GJA9"/>
<evidence type="ECO:0000313" key="2">
    <source>
        <dbReference type="EMBL" id="BDU72159.1"/>
    </source>
</evidence>
<sequence>MKFRDPRPWLARSLATAPMVPLALGLVLSLACGGGGSRPAAGTMTVGNPPPGKPTPPSITGTATAGTPLVGTITLKDSAVPQHVLTAPCDVDGTFRFNTEGLKAPFMLKAEGQAGGVRRELYSAGDSWDLDGKVNITPCTDVIVALAAGMPAAATFEQGTFARLTHSVLEFQMGELQLETAPLLAALGLSPTLDYLHGSIPADHTGPGALLDVLQASGAWGLPVATLRNAVNGTSARFNLATGVVSGQLSGLGVTAAMGAFQSIRAGIKRLEDLSRTGTPPTMAQIRELGFFDPGGFLQDGLSFPEWVDRDLRPRFADGLPFPAMTLVSADARKVIVRFQTLPSAGGHSVRSLGPWVFHRDPTAETWVCVGNQRDLDVQQFEPMVSYTPSDPVQPIRSGLYLHLEDPKGVLGANGYAVLSGPGIASTPYIPPVSGAGAFELGPGQADPFLAVTEDQVLRIPASGSVYALALYSMATGEPVLAATYDLPLVTPPTPIAELNPASFATLGSTAPAGSNSSITRPITIPDDYEVLGLLAFLWDDESHKFSYRVNYSSDDTVSRDSYTIPSDAVGGRTFSHGDVNIYCKRRNRYERKMFFDEF</sequence>
<dbReference type="PROSITE" id="PS51257">
    <property type="entry name" value="PROKAR_LIPOPROTEIN"/>
    <property type="match status" value="1"/>
</dbReference>
<dbReference type="Proteomes" id="UP001238179">
    <property type="component" value="Chromosome"/>
</dbReference>
<gene>
    <name evidence="2" type="ORF">METEAL_13330</name>
</gene>
<dbReference type="RefSeq" id="WP_316415066.1">
    <property type="nucleotide sequence ID" value="NZ_AP027080.1"/>
</dbReference>
<dbReference type="EMBL" id="AP027080">
    <property type="protein sequence ID" value="BDU72159.1"/>
    <property type="molecule type" value="Genomic_DNA"/>
</dbReference>
<protein>
    <submittedName>
        <fullName evidence="2">Uncharacterized protein</fullName>
    </submittedName>
</protein>
<proteinExistence type="predicted"/>
<name>A0AA48GJA9_9BACT</name>
<evidence type="ECO:0000313" key="3">
    <source>
        <dbReference type="Proteomes" id="UP001238179"/>
    </source>
</evidence>
<reference evidence="3" key="1">
    <citation type="journal article" date="2023" name="Int. J. Syst. Evol. Microbiol.">
        <title>Mesoterricola silvestris gen. nov., sp. nov., Mesoterricola sediminis sp. nov., Geothrix oryzae sp. nov., Geothrix edaphica sp. nov., Geothrix rubra sp. nov., and Geothrix limicola sp. nov., six novel members of Acidobacteriota isolated from soils.</title>
        <authorList>
            <person name="Itoh H."/>
            <person name="Sugisawa Y."/>
            <person name="Mise K."/>
            <person name="Xu Z."/>
            <person name="Kuniyasu M."/>
            <person name="Ushijima N."/>
            <person name="Kawano K."/>
            <person name="Kobayashi E."/>
            <person name="Shiratori Y."/>
            <person name="Masuda Y."/>
            <person name="Senoo K."/>
        </authorList>
    </citation>
    <scope>NUCLEOTIDE SEQUENCE [LARGE SCALE GENOMIC DNA]</scope>
    <source>
        <strain evidence="3">W79</strain>
    </source>
</reference>
<dbReference type="KEGG" id="msil:METEAL_13330"/>